<sequence length="8" mass="868">MIRTSSSS</sequence>
<name>T0M864_COLGC</name>
<comment type="caution">
    <text evidence="1">The sequence shown here is derived from an EMBL/GenBank/DDBJ whole genome shotgun (WGS) entry which is preliminary data.</text>
</comment>
<dbReference type="HOGENOM" id="CLU_3439462_0_0_1"/>
<organism evidence="1 2">
    <name type="scientific">Colletotrichum gloeosporioides (strain Cg-14)</name>
    <name type="common">Anthracnose fungus</name>
    <name type="synonym">Glomerella cingulata</name>
    <dbReference type="NCBI Taxonomy" id="1237896"/>
    <lineage>
        <taxon>Eukaryota</taxon>
        <taxon>Fungi</taxon>
        <taxon>Dikarya</taxon>
        <taxon>Ascomycota</taxon>
        <taxon>Pezizomycotina</taxon>
        <taxon>Sordariomycetes</taxon>
        <taxon>Hypocreomycetidae</taxon>
        <taxon>Glomerellales</taxon>
        <taxon>Glomerellaceae</taxon>
        <taxon>Colletotrichum</taxon>
        <taxon>Colletotrichum gloeosporioides species complex</taxon>
    </lineage>
</organism>
<accession>T0M864</accession>
<evidence type="ECO:0000313" key="1">
    <source>
        <dbReference type="EMBL" id="EQB59531.1"/>
    </source>
</evidence>
<reference evidence="2" key="1">
    <citation type="journal article" date="2013" name="Mol. Plant Microbe Interact.">
        <title>Global aspects of pacC regulation of pathogenicity genes in Colletotrichum gloeosporioides as revealed by transcriptome analysis.</title>
        <authorList>
            <person name="Alkan N."/>
            <person name="Meng X."/>
            <person name="Friedlander G."/>
            <person name="Reuveni E."/>
            <person name="Sukno S."/>
            <person name="Sherman A."/>
            <person name="Thon M."/>
            <person name="Fluhr R."/>
            <person name="Prusky D."/>
        </authorList>
    </citation>
    <scope>NUCLEOTIDE SEQUENCE [LARGE SCALE GENOMIC DNA]</scope>
    <source>
        <strain evidence="2">Cg-14</strain>
    </source>
</reference>
<dbReference type="EMBL" id="AMYD01000017">
    <property type="protein sequence ID" value="EQB59531.1"/>
    <property type="molecule type" value="Genomic_DNA"/>
</dbReference>
<evidence type="ECO:0000313" key="2">
    <source>
        <dbReference type="Proteomes" id="UP000015530"/>
    </source>
</evidence>
<protein>
    <submittedName>
        <fullName evidence="1">Uncharacterized protein</fullName>
    </submittedName>
</protein>
<proteinExistence type="predicted"/>
<dbReference type="Proteomes" id="UP000015530">
    <property type="component" value="Unassembled WGS sequence"/>
</dbReference>
<gene>
    <name evidence="1" type="ORF">CGLO_00055</name>
</gene>